<dbReference type="OrthoDB" id="10253553at2759"/>
<keyword evidence="5 6" id="KW-0539">Nucleus</keyword>
<organism evidence="7 8">
    <name type="scientific">Ramazzottius varieornatus</name>
    <name type="common">Water bear</name>
    <name type="synonym">Tardigrade</name>
    <dbReference type="NCBI Taxonomy" id="947166"/>
    <lineage>
        <taxon>Eukaryota</taxon>
        <taxon>Metazoa</taxon>
        <taxon>Ecdysozoa</taxon>
        <taxon>Tardigrada</taxon>
        <taxon>Eutardigrada</taxon>
        <taxon>Parachela</taxon>
        <taxon>Hypsibioidea</taxon>
        <taxon>Ramazzottiidae</taxon>
        <taxon>Ramazzottius</taxon>
    </lineage>
</organism>
<name>A0A1D1VWI4_RAMVA</name>
<dbReference type="InterPro" id="IPR044888">
    <property type="entry name" value="Mediatior_Med7_sf"/>
</dbReference>
<dbReference type="GO" id="GO:0016592">
    <property type="term" value="C:mediator complex"/>
    <property type="evidence" value="ECO:0007669"/>
    <property type="project" value="InterPro"/>
</dbReference>
<sequence>MAGATDRAGVVSDEQRDLVQSVFPAPPLEYFERYFNLDEEDAVDDVKEPTEGNEHVNDEILPALPSKPARRKLPSPPPIPEDGCTAMFNDLLTPNDTLIRDLELDGIERLGEDGLPRKKLLKRLMWSAVMKLMEILDCLTTNPSSEFRKQLTDDLHTIFINFHYTLNLYRPAQAKESLVQLLKLQMLRNVSQTEVLLQTMSKAIALIEGVKSEPNSEELDSKMDVDVSVDHLGTGRGFEVDVSSFRVVMERLRSDLAAVRVVTETFLDVRMASRPSR</sequence>
<comment type="subcellular location">
    <subcellularLocation>
        <location evidence="1 6">Nucleus</location>
    </subcellularLocation>
</comment>
<dbReference type="GO" id="GO:0070847">
    <property type="term" value="C:core mediator complex"/>
    <property type="evidence" value="ECO:0007669"/>
    <property type="project" value="TreeGrafter"/>
</dbReference>
<evidence type="ECO:0000256" key="6">
    <source>
        <dbReference type="RuleBase" id="RU364060"/>
    </source>
</evidence>
<comment type="subunit">
    <text evidence="6">Component of the Mediator complex.</text>
</comment>
<comment type="function">
    <text evidence="6">Component of the Mediator complex, a coactivator involved in the regulated transcription of nearly all RNA polymerase II-dependent genes. Mediator functions as a bridge to convey information from gene-specific regulatory proteins to the basal RNA polymerase II transcription machinery.</text>
</comment>
<evidence type="ECO:0000256" key="2">
    <source>
        <dbReference type="ARBA" id="ARBA00009994"/>
    </source>
</evidence>
<keyword evidence="8" id="KW-1185">Reference proteome</keyword>
<dbReference type="SUPFAM" id="SSF140718">
    <property type="entry name" value="Mediator hinge subcomplex-like"/>
    <property type="match status" value="1"/>
</dbReference>
<keyword evidence="4 6" id="KW-0804">Transcription</keyword>
<dbReference type="PANTHER" id="PTHR21428:SF11">
    <property type="entry name" value="MEDIATOR OF RNA POLYMERASE II TRANSCRIPTION SUBUNIT 7"/>
    <property type="match status" value="1"/>
</dbReference>
<keyword evidence="3 6" id="KW-0805">Transcription regulation</keyword>
<proteinExistence type="inferred from homology"/>
<dbReference type="EMBL" id="BDGG01000012">
    <property type="protein sequence ID" value="GAV05286.1"/>
    <property type="molecule type" value="Genomic_DNA"/>
</dbReference>
<evidence type="ECO:0000256" key="3">
    <source>
        <dbReference type="ARBA" id="ARBA00023015"/>
    </source>
</evidence>
<evidence type="ECO:0000313" key="7">
    <source>
        <dbReference type="EMBL" id="GAV05286.1"/>
    </source>
</evidence>
<comment type="similarity">
    <text evidence="2 6">Belongs to the Mediator complex subunit 7 family.</text>
</comment>
<dbReference type="STRING" id="947166.A0A1D1VWI4"/>
<dbReference type="PANTHER" id="PTHR21428">
    <property type="entry name" value="MEDIATOR OF RNA POLYMERASE II TRANSCRIPTION SUBUNIT 7"/>
    <property type="match status" value="1"/>
</dbReference>
<dbReference type="Proteomes" id="UP000186922">
    <property type="component" value="Unassembled WGS sequence"/>
</dbReference>
<dbReference type="GO" id="GO:0006357">
    <property type="term" value="P:regulation of transcription by RNA polymerase II"/>
    <property type="evidence" value="ECO:0007669"/>
    <property type="project" value="InterPro"/>
</dbReference>
<keyword evidence="6" id="KW-0010">Activator</keyword>
<evidence type="ECO:0000256" key="5">
    <source>
        <dbReference type="ARBA" id="ARBA00023242"/>
    </source>
</evidence>
<evidence type="ECO:0000256" key="1">
    <source>
        <dbReference type="ARBA" id="ARBA00004123"/>
    </source>
</evidence>
<accession>A0A1D1VWI4</accession>
<dbReference type="Gene3D" id="6.10.140.200">
    <property type="match status" value="1"/>
</dbReference>
<dbReference type="Pfam" id="PF05983">
    <property type="entry name" value="Med7"/>
    <property type="match status" value="1"/>
</dbReference>
<dbReference type="InterPro" id="IPR037212">
    <property type="entry name" value="Med7/Med21-like"/>
</dbReference>
<dbReference type="GO" id="GO:0003712">
    <property type="term" value="F:transcription coregulator activity"/>
    <property type="evidence" value="ECO:0007669"/>
    <property type="project" value="InterPro"/>
</dbReference>
<reference evidence="7 8" key="1">
    <citation type="journal article" date="2016" name="Nat. Commun.">
        <title>Extremotolerant tardigrade genome and improved radiotolerance of human cultured cells by tardigrade-unique protein.</title>
        <authorList>
            <person name="Hashimoto T."/>
            <person name="Horikawa D.D."/>
            <person name="Saito Y."/>
            <person name="Kuwahara H."/>
            <person name="Kozuka-Hata H."/>
            <person name="Shin-I T."/>
            <person name="Minakuchi Y."/>
            <person name="Ohishi K."/>
            <person name="Motoyama A."/>
            <person name="Aizu T."/>
            <person name="Enomoto A."/>
            <person name="Kondo K."/>
            <person name="Tanaka S."/>
            <person name="Hara Y."/>
            <person name="Koshikawa S."/>
            <person name="Sagara H."/>
            <person name="Miura T."/>
            <person name="Yokobori S."/>
            <person name="Miyagawa K."/>
            <person name="Suzuki Y."/>
            <person name="Kubo T."/>
            <person name="Oyama M."/>
            <person name="Kohara Y."/>
            <person name="Fujiyama A."/>
            <person name="Arakawa K."/>
            <person name="Katayama T."/>
            <person name="Toyoda A."/>
            <person name="Kunieda T."/>
        </authorList>
    </citation>
    <scope>NUCLEOTIDE SEQUENCE [LARGE SCALE GENOMIC DNA]</scope>
    <source>
        <strain evidence="7 8">YOKOZUNA-1</strain>
    </source>
</reference>
<dbReference type="InterPro" id="IPR009244">
    <property type="entry name" value="Mediatior_Med7"/>
</dbReference>
<dbReference type="AlphaFoldDB" id="A0A1D1VWI4"/>
<evidence type="ECO:0000313" key="8">
    <source>
        <dbReference type="Proteomes" id="UP000186922"/>
    </source>
</evidence>
<comment type="caution">
    <text evidence="7">The sequence shown here is derived from an EMBL/GenBank/DDBJ whole genome shotgun (WGS) entry which is preliminary data.</text>
</comment>
<evidence type="ECO:0000256" key="4">
    <source>
        <dbReference type="ARBA" id="ARBA00023163"/>
    </source>
</evidence>
<gene>
    <name evidence="7" type="primary">RvY_15441-1</name>
    <name evidence="7" type="synonym">RvY_15441.1</name>
    <name evidence="7" type="ORF">RvY_15441</name>
</gene>
<protein>
    <recommendedName>
        <fullName evidence="6">Mediator of RNA polymerase II transcription subunit 7</fullName>
    </recommendedName>
</protein>